<keyword evidence="1" id="KW-0472">Membrane</keyword>
<dbReference type="PANTHER" id="PTHR38591">
    <property type="entry name" value="HYDROLASE"/>
    <property type="match status" value="1"/>
</dbReference>
<sequence length="372" mass="41998">MRDEDTPQPFILTIIGWSLAIFVSALALFGSILLRSDDPDKLAVDILVAEDIKGFTAVTRNANIQFPADYGRHDDFRQEWWYVTANLTDKEGNDYGVQWTLFRSALSPEQGKGWNNKQVYMAHAVVTTKNHTFYAERFARAGIGQAGVESEPFHAWLDNWQWQSETKAPFPAALKAQDDTFSISLTMAQTQPEILQGDNGYSRKHLNKDVGSYYFSVPAITLEGTLTFEGKEISVNGKGWVDREWSTQALSEDQQGWDWFSIQLNDGRALMVVQVRADDGPYRFGSLTQPNGETKILSHTDITMLPLSFSKMPTSRHLPTEWQIDIEKEDISLRTSPLNTNNWLPFAFPYWEGPIFVEGSAPGVGFMEATGY</sequence>
<name>A0ABT5QVS2_9GAMM</name>
<dbReference type="SUPFAM" id="SSF159245">
    <property type="entry name" value="AttH-like"/>
    <property type="match status" value="1"/>
</dbReference>
<reference evidence="3" key="1">
    <citation type="submission" date="2021-12" db="EMBL/GenBank/DDBJ databases">
        <title>Enterovibrio ZSDZ35 sp. nov. and Enterovibrio ZSDZ42 sp. nov., isolated from coastal seawater in Qingdao.</title>
        <authorList>
            <person name="Zhang P."/>
        </authorList>
    </citation>
    <scope>NUCLEOTIDE SEQUENCE</scope>
    <source>
        <strain evidence="3">ZSDZ42</strain>
    </source>
</reference>
<dbReference type="Pfam" id="PF07143">
    <property type="entry name" value="CrtC"/>
    <property type="match status" value="1"/>
</dbReference>
<feature type="transmembrane region" description="Helical" evidence="1">
    <location>
        <begin position="12"/>
        <end position="34"/>
    </location>
</feature>
<dbReference type="Gene3D" id="2.40.370.10">
    <property type="entry name" value="AttH-like domain"/>
    <property type="match status" value="2"/>
</dbReference>
<keyword evidence="1" id="KW-0812">Transmembrane</keyword>
<organism evidence="3 4">
    <name type="scientific">Enterovibrio gelatinilyticus</name>
    <dbReference type="NCBI Taxonomy" id="2899819"/>
    <lineage>
        <taxon>Bacteria</taxon>
        <taxon>Pseudomonadati</taxon>
        <taxon>Pseudomonadota</taxon>
        <taxon>Gammaproteobacteria</taxon>
        <taxon>Vibrionales</taxon>
        <taxon>Vibrionaceae</taxon>
        <taxon>Enterovibrio</taxon>
    </lineage>
</organism>
<dbReference type="RefSeq" id="WP_274162645.1">
    <property type="nucleotide sequence ID" value="NZ_JAJUBC010000001.1"/>
</dbReference>
<evidence type="ECO:0000259" key="2">
    <source>
        <dbReference type="Pfam" id="PF07143"/>
    </source>
</evidence>
<dbReference type="InterPro" id="IPR023374">
    <property type="entry name" value="AttH-like_dom_sf"/>
</dbReference>
<evidence type="ECO:0000313" key="3">
    <source>
        <dbReference type="EMBL" id="MDD1791695.1"/>
    </source>
</evidence>
<gene>
    <name evidence="3" type="ORF">LRP50_00945</name>
</gene>
<accession>A0ABT5QVS2</accession>
<feature type="domain" description="AttH" evidence="2">
    <location>
        <begin position="79"/>
        <end position="247"/>
    </location>
</feature>
<dbReference type="PANTHER" id="PTHR38591:SF1">
    <property type="entry name" value="BLL1000 PROTEIN"/>
    <property type="match status" value="1"/>
</dbReference>
<dbReference type="Proteomes" id="UP001149400">
    <property type="component" value="Unassembled WGS sequence"/>
</dbReference>
<evidence type="ECO:0000256" key="1">
    <source>
        <dbReference type="SAM" id="Phobius"/>
    </source>
</evidence>
<comment type="caution">
    <text evidence="3">The sequence shown here is derived from an EMBL/GenBank/DDBJ whole genome shotgun (WGS) entry which is preliminary data.</text>
</comment>
<proteinExistence type="predicted"/>
<dbReference type="EMBL" id="JAJUBC010000001">
    <property type="protein sequence ID" value="MDD1791695.1"/>
    <property type="molecule type" value="Genomic_DNA"/>
</dbReference>
<dbReference type="InterPro" id="IPR010791">
    <property type="entry name" value="AttH_dom"/>
</dbReference>
<protein>
    <submittedName>
        <fullName evidence="3">Carotenoid 1,2-hydratase</fullName>
    </submittedName>
</protein>
<keyword evidence="4" id="KW-1185">Reference proteome</keyword>
<dbReference type="Pfam" id="PF17186">
    <property type="entry name" value="Lipocalin_9"/>
    <property type="match status" value="1"/>
</dbReference>
<evidence type="ECO:0000313" key="4">
    <source>
        <dbReference type="Proteomes" id="UP001149400"/>
    </source>
</evidence>
<keyword evidence="1" id="KW-1133">Transmembrane helix</keyword>